<keyword evidence="2" id="KW-1185">Reference proteome</keyword>
<evidence type="ECO:0000313" key="1">
    <source>
        <dbReference type="EMBL" id="UWZ37807.1"/>
    </source>
</evidence>
<dbReference type="RefSeq" id="WP_260727170.1">
    <property type="nucleotide sequence ID" value="NZ_BAAABS010000033.1"/>
</dbReference>
<organism evidence="1 2">
    <name type="scientific">Dactylosporangium roseum</name>
    <dbReference type="NCBI Taxonomy" id="47989"/>
    <lineage>
        <taxon>Bacteria</taxon>
        <taxon>Bacillati</taxon>
        <taxon>Actinomycetota</taxon>
        <taxon>Actinomycetes</taxon>
        <taxon>Micromonosporales</taxon>
        <taxon>Micromonosporaceae</taxon>
        <taxon>Dactylosporangium</taxon>
    </lineage>
</organism>
<reference evidence="1" key="1">
    <citation type="submission" date="2021-04" db="EMBL/GenBank/DDBJ databases">
        <title>Biosynthetic gene clusters of Dactylosporangioum roseum.</title>
        <authorList>
            <person name="Hartkoorn R.C."/>
            <person name="Beaudoing E."/>
            <person name="Hot D."/>
            <person name="Moureu S."/>
        </authorList>
    </citation>
    <scope>NUCLEOTIDE SEQUENCE</scope>
    <source>
        <strain evidence="1">NRRL B-16295</strain>
    </source>
</reference>
<sequence length="174" mass="19641">MIVDIHIGDQPVKVDLDRLTPTARALAEAVADHPARSTVDIWMEADAPIRDTTPDWHLWYTEAEAARPERRPWRGWSTKPLNGTGPHERLEDEAAKIPPGWHVLGAHPARPVPSGPVREATSAQVLTYLREHGRDITAATWSSYVARNQAPQPVRKVGRTPLWDLDEVERWHAR</sequence>
<evidence type="ECO:0000313" key="2">
    <source>
        <dbReference type="Proteomes" id="UP001058271"/>
    </source>
</evidence>
<name>A0ABY5Z8L3_9ACTN</name>
<gene>
    <name evidence="1" type="ORF">Drose_05915</name>
</gene>
<dbReference type="EMBL" id="CP073721">
    <property type="protein sequence ID" value="UWZ37807.1"/>
    <property type="molecule type" value="Genomic_DNA"/>
</dbReference>
<proteinExistence type="predicted"/>
<accession>A0ABY5Z8L3</accession>
<dbReference type="Proteomes" id="UP001058271">
    <property type="component" value="Chromosome"/>
</dbReference>
<protein>
    <submittedName>
        <fullName evidence="1">Uncharacterized protein</fullName>
    </submittedName>
</protein>